<protein>
    <submittedName>
        <fullName evidence="1">DUF1648 domain-containing protein</fullName>
    </submittedName>
</protein>
<gene>
    <name evidence="1" type="ORF">QT969_18825</name>
</gene>
<evidence type="ECO:0000313" key="1">
    <source>
        <dbReference type="EMBL" id="MDM7490342.1"/>
    </source>
</evidence>
<dbReference type="EMBL" id="JAUBOF010000080">
    <property type="protein sequence ID" value="MDM7490342.1"/>
    <property type="molecule type" value="Genomic_DNA"/>
</dbReference>
<keyword evidence="2" id="KW-1185">Reference proteome</keyword>
<sequence>RGRYGLVTITGPALVLTVAGGQEFTVTTAQAERMAGALNALADRR</sequence>
<comment type="caution">
    <text evidence="1">The sequence shown here is derived from an EMBL/GenBank/DDBJ whole genome shotgun (WGS) entry which is preliminary data.</text>
</comment>
<evidence type="ECO:0000313" key="2">
    <source>
        <dbReference type="Proteomes" id="UP001233164"/>
    </source>
</evidence>
<organism evidence="1 2">
    <name type="scientific">Rhodococcus indonesiensis</name>
    <dbReference type="NCBI Taxonomy" id="3055869"/>
    <lineage>
        <taxon>Bacteria</taxon>
        <taxon>Bacillati</taxon>
        <taxon>Actinomycetota</taxon>
        <taxon>Actinomycetes</taxon>
        <taxon>Mycobacteriales</taxon>
        <taxon>Nocardiaceae</taxon>
        <taxon>Rhodococcus</taxon>
    </lineage>
</organism>
<proteinExistence type="predicted"/>
<feature type="non-terminal residue" evidence="1">
    <location>
        <position position="1"/>
    </location>
</feature>
<accession>A0ABT7RRR8</accession>
<dbReference type="Proteomes" id="UP001233164">
    <property type="component" value="Unassembled WGS sequence"/>
</dbReference>
<reference evidence="1 2" key="1">
    <citation type="submission" date="2023-06" db="EMBL/GenBank/DDBJ databases">
        <title>Rhodococcus indonesiensis sp. nov a new member of the Rhodococcus ruber lineage isolated from a sediment of neutral hot spring.</title>
        <authorList>
            <person name="Kusuma A.B."/>
            <person name="Fenylestari G."/>
            <person name="Ammar F."/>
            <person name="Nouioui I."/>
            <person name="Goodfellow M."/>
        </authorList>
    </citation>
    <scope>NUCLEOTIDE SEQUENCE [LARGE SCALE GENOMIC DNA]</scope>
    <source>
        <strain evidence="1 2">CSLK01-03</strain>
    </source>
</reference>
<name>A0ABT7RRR8_9NOCA</name>